<keyword evidence="1" id="KW-0614">Plasmid</keyword>
<sequence>MQFKRLAAHVVVTADAFDRSRLRRKARTYFYKDIEFRIAYGPGARNLSYGRRPAFAAR</sequence>
<dbReference type="AlphaFoldDB" id="A0A2Z4YMV8"/>
<reference evidence="1 2" key="1">
    <citation type="submission" date="2018-07" db="EMBL/GenBank/DDBJ databases">
        <title>Rhizobium leguminosarum strain:ATCC 14479 Genome sequencing and assembly.</title>
        <authorList>
            <person name="Chakraborty R."/>
        </authorList>
    </citation>
    <scope>NUCLEOTIDE SEQUENCE [LARGE SCALE GENOMIC DNA]</scope>
    <source>
        <strain evidence="1 2">ATCC 14479</strain>
        <plasmid evidence="2">Plasmid unnamed1</plasmid>
    </source>
</reference>
<name>A0A2Z4YMV8_RHILE</name>
<geneLocation type="plasmid" evidence="1 2">
    <name>unnamed1</name>
</geneLocation>
<dbReference type="Pfam" id="PF16985">
    <property type="entry name" value="DUF5086"/>
    <property type="match status" value="1"/>
</dbReference>
<dbReference type="EMBL" id="CP030761">
    <property type="protein sequence ID" value="AXA42704.1"/>
    <property type="molecule type" value="Genomic_DNA"/>
</dbReference>
<dbReference type="InterPro" id="IPR044935">
    <property type="entry name" value="DUF5086_sf"/>
</dbReference>
<dbReference type="InterPro" id="IPR031561">
    <property type="entry name" value="DUF5086"/>
</dbReference>
<evidence type="ECO:0000313" key="2">
    <source>
        <dbReference type="Proteomes" id="UP000251166"/>
    </source>
</evidence>
<accession>A0A2Z4YMV8</accession>
<organism evidence="1 2">
    <name type="scientific">Rhizobium leguminosarum</name>
    <dbReference type="NCBI Taxonomy" id="384"/>
    <lineage>
        <taxon>Bacteria</taxon>
        <taxon>Pseudomonadati</taxon>
        <taxon>Pseudomonadota</taxon>
        <taxon>Alphaproteobacteria</taxon>
        <taxon>Hyphomicrobiales</taxon>
        <taxon>Rhizobiaceae</taxon>
        <taxon>Rhizobium/Agrobacterium group</taxon>
        <taxon>Rhizobium</taxon>
    </lineage>
</organism>
<evidence type="ECO:0000313" key="1">
    <source>
        <dbReference type="EMBL" id="AXA42704.1"/>
    </source>
</evidence>
<proteinExistence type="predicted"/>
<gene>
    <name evidence="1" type="ORF">DLJ82_5143</name>
</gene>
<dbReference type="RefSeq" id="WP_245472833.1">
    <property type="nucleotide sequence ID" value="NZ_CP030761.1"/>
</dbReference>
<protein>
    <submittedName>
        <fullName evidence="1">Uncharacterized protein</fullName>
    </submittedName>
</protein>
<dbReference type="Gene3D" id="3.90.70.190">
    <property type="entry name" value="Domain of unknown function (DUF5086)"/>
    <property type="match status" value="1"/>
</dbReference>
<dbReference type="Proteomes" id="UP000251166">
    <property type="component" value="Plasmid unnamed1"/>
</dbReference>